<dbReference type="Pfam" id="PF18701">
    <property type="entry name" value="DUF5641"/>
    <property type="match status" value="1"/>
</dbReference>
<dbReference type="PANTHER" id="PTHR47331">
    <property type="entry name" value="PHD-TYPE DOMAIN-CONTAINING PROTEIN"/>
    <property type="match status" value="1"/>
</dbReference>
<dbReference type="SUPFAM" id="SSF56672">
    <property type="entry name" value="DNA/RNA polymerases"/>
    <property type="match status" value="1"/>
</dbReference>
<dbReference type="GO" id="GO:0004519">
    <property type="term" value="F:endonuclease activity"/>
    <property type="evidence" value="ECO:0007669"/>
    <property type="project" value="UniProtKB-KW"/>
</dbReference>
<feature type="domain" description="Integrase catalytic" evidence="7">
    <location>
        <begin position="1392"/>
        <end position="1584"/>
    </location>
</feature>
<dbReference type="InterPro" id="IPR021109">
    <property type="entry name" value="Peptidase_aspartic_dom_sf"/>
</dbReference>
<dbReference type="Gene3D" id="2.40.70.10">
    <property type="entry name" value="Acid Proteases"/>
    <property type="match status" value="1"/>
</dbReference>
<keyword evidence="5" id="KW-0378">Hydrolase</keyword>
<dbReference type="Gene3D" id="3.30.420.10">
    <property type="entry name" value="Ribonuclease H-like superfamily/Ribonuclease H"/>
    <property type="match status" value="1"/>
</dbReference>
<dbReference type="GO" id="GO:0004190">
    <property type="term" value="F:aspartic-type endopeptidase activity"/>
    <property type="evidence" value="ECO:0007669"/>
    <property type="project" value="InterPro"/>
</dbReference>
<keyword evidence="2" id="KW-0548">Nucleotidyltransferase</keyword>
<reference evidence="8" key="1">
    <citation type="submission" date="2021-05" db="EMBL/GenBank/DDBJ databases">
        <authorList>
            <person name="Alioto T."/>
            <person name="Alioto T."/>
            <person name="Gomez Garrido J."/>
        </authorList>
    </citation>
    <scope>NUCLEOTIDE SEQUENCE</scope>
</reference>
<dbReference type="InterPro" id="IPR005312">
    <property type="entry name" value="DUF1759"/>
</dbReference>
<dbReference type="InterPro" id="IPR040676">
    <property type="entry name" value="DUF5641"/>
</dbReference>
<dbReference type="InterPro" id="IPR001584">
    <property type="entry name" value="Integrase_cat-core"/>
</dbReference>
<dbReference type="Gene3D" id="1.10.340.70">
    <property type="match status" value="1"/>
</dbReference>
<evidence type="ECO:0000259" key="7">
    <source>
        <dbReference type="PROSITE" id="PS50994"/>
    </source>
</evidence>
<dbReference type="InterPro" id="IPR043128">
    <property type="entry name" value="Rev_trsase/Diguanyl_cyclase"/>
</dbReference>
<dbReference type="CDD" id="cd00303">
    <property type="entry name" value="retropepsin_like"/>
    <property type="match status" value="1"/>
</dbReference>
<dbReference type="PROSITE" id="PS00141">
    <property type="entry name" value="ASP_PROTEASE"/>
    <property type="match status" value="1"/>
</dbReference>
<dbReference type="GO" id="GO:0003676">
    <property type="term" value="F:nucleic acid binding"/>
    <property type="evidence" value="ECO:0007669"/>
    <property type="project" value="InterPro"/>
</dbReference>
<dbReference type="InterPro" id="IPR036397">
    <property type="entry name" value="RNaseH_sf"/>
</dbReference>
<name>A0A8D8SJN2_9HEMI</name>
<accession>A0A8D8SJN2</accession>
<dbReference type="Pfam" id="PF05380">
    <property type="entry name" value="Peptidase_A17"/>
    <property type="match status" value="1"/>
</dbReference>
<sequence>MSNKQDLARTTLRTSVTKTSKKIQELVKEDVVDQDALVAQFELLKVRYEELCQKDQEAMENMYQGKTEAKKLQNAESEQDKIDSFAAKFFKCRSMVESALQKGVSETSAESLSDVSESSRRHKYKLPVLKLKEFDGSLNLWLPFWSQFQKIHDDEEMHDVDKIGYLSMSMTPGSPAKRLVDSYPATGEMYKQVVEALKERFGRDDLLIEFYIRELLKLVIQNTGNKKLPLATLYDHIQCHIRNLETLGISSDNCAAILMPLVSSCLPAELLQIWERSSTSRNNIPKDRLVNLLQFLRNEVEGSQKLEMATDFLDVPNKLAIPPKRDRHNVLEESIPTAAGLFSYSDNQGCIFCLAGHRSQDCGVEMTLGERQDVVKQKGVCFACLKSGHRVARCRNRPKCSKCGRGHHAILCEVSKPSNGVDGSKEKSTATLTSTTFNNVLMQTLVVLVCGQGGRTKMSRVLIDTGSQRSYIVSSLAKEMGYKPHDTEKIQHALFGGKVTTAEDYNVYQLKIANTDMSYSCDFQVLEQDTICANIPTVPVGPWIDQLAAKSITLCDVNYPGEIEILIGVDVAARLYTGRIQDLSNGLVAMETELGWTLSGKIPGSHNRDNTVATVVTSMLLKDVSVSDLWSLDVLGITDPLEQKQKFEIDRATEEHFQSTVKVNEENRFEVRLPFTSEHPPLSNNFNLCLKRLESIEKRLKSDEALADYGNVLSSWLEKGIIEKVPLEEIPNPGYYVPHHPVIKVGSTTPIRPVFDASAKMLGSVSLNDCLERGPNLIEKIPSCFIRFRRNKIAISGDITKAFLQISISPSDRDFFRFLWKDQDDIVQYRHCRVVFGASASPFLLESCLKLHLEQTLELCRNQEVSWDLNLLELLSNSFYVDNCLVSVDNQEQANTFMHMASIILMERGFELRGWEYSYESDKIEPSNILGLLWDKVNDTLSINLVSLRSMKFDKITKKVILSAAHRLFDPIGFTCGVALIPKLLLQETWLQKLSWNEEVSEETRVKFLKWWDDVLLLAEVNIPRWILCNSAEDAQYSLHIFSDASGSSYAAVIFLRVETCQTIDLRLIAAKARVAPKSKSTKPMTIPRLELLAASIGTRLYDTTVRDLKLKQVKTTFWTDSSTVLAWVLRQEPWNIFIMNRVKEIRTLSEGCEWKHVPGGMNPADLPSRGSTAKKLIECRWWEGPLWLKESPNSWPVSETKFDEEEINTERKKTVVSSMVNTASKTSDWYYKHFSQYKKNVRMLAWILRFKSNSLQKIEERQKGELTAKEYEAAEHRLFMLLQNESFPNLDNLEQLTPFFEDGLIRLKTKVSNRNDHNDFCHPIVLPGKHLVVERLILDVHIENSHVGVQTLLAILRQRFWIVGGRKVIRSVLNSCVICRRYKTKKLDVIPTPLPENRVKEARVFETTGVDFAGPLYCKDGEGTTKKVWICLFTCAVYRAVRLELVPSLSTQGFVQALRRFCSRNGRPVIMYSDQGSNFVGFDNACKVLDWNSIIAHSSVRRIEWKFNPPSAPWWGGWWERLVGLLKELLRRVLGRCSVDSFELQTILCEAEAAINARPLTYMSSDSSDLCCITPCMFLQDLQEMSVPEGELIPHVDLNRKLKHSQQVRKQLLERFRLEYLGQLQLFAKKKKPHQLKIGDIVFIGDDNVKRVNWPLGRIIEVIKGSDGNIRVVKLRNNNGVLTRPVQRIYPLEVNVPEVDEPAAESSFLSSNLPSGLNLDSDMHPDVSDVNSDRILDLPLNLDLDPQSDVAVVRPETTPVQQSRLNRRGRVIRQPSRFL</sequence>
<protein>
    <recommendedName>
        <fullName evidence="7">Integrase catalytic domain-containing protein</fullName>
    </recommendedName>
</protein>
<dbReference type="InterPro" id="IPR012337">
    <property type="entry name" value="RNaseH-like_sf"/>
</dbReference>
<evidence type="ECO:0000256" key="2">
    <source>
        <dbReference type="ARBA" id="ARBA00022695"/>
    </source>
</evidence>
<keyword evidence="4" id="KW-0255">Endonuclease</keyword>
<keyword evidence="3" id="KW-0540">Nuclease</keyword>
<keyword evidence="1" id="KW-0808">Transferase</keyword>
<dbReference type="GO" id="GO:0003964">
    <property type="term" value="F:RNA-directed DNA polymerase activity"/>
    <property type="evidence" value="ECO:0007669"/>
    <property type="project" value="UniProtKB-KW"/>
</dbReference>
<dbReference type="InterPro" id="IPR001969">
    <property type="entry name" value="Aspartic_peptidase_AS"/>
</dbReference>
<proteinExistence type="predicted"/>
<evidence type="ECO:0000256" key="4">
    <source>
        <dbReference type="ARBA" id="ARBA00022759"/>
    </source>
</evidence>
<evidence type="ECO:0000256" key="6">
    <source>
        <dbReference type="ARBA" id="ARBA00022918"/>
    </source>
</evidence>
<dbReference type="InterPro" id="IPR043502">
    <property type="entry name" value="DNA/RNA_pol_sf"/>
</dbReference>
<dbReference type="Pfam" id="PF17921">
    <property type="entry name" value="Integrase_H2C2"/>
    <property type="match status" value="1"/>
</dbReference>
<dbReference type="InterPro" id="IPR008042">
    <property type="entry name" value="Retrotrans_Pao"/>
</dbReference>
<dbReference type="PROSITE" id="PS50994">
    <property type="entry name" value="INTEGRASE"/>
    <property type="match status" value="1"/>
</dbReference>
<evidence type="ECO:0000313" key="8">
    <source>
        <dbReference type="EMBL" id="CAG6669082.1"/>
    </source>
</evidence>
<dbReference type="SUPFAM" id="SSF53098">
    <property type="entry name" value="Ribonuclease H-like"/>
    <property type="match status" value="1"/>
</dbReference>
<organism evidence="8">
    <name type="scientific">Cacopsylla melanoneura</name>
    <dbReference type="NCBI Taxonomy" id="428564"/>
    <lineage>
        <taxon>Eukaryota</taxon>
        <taxon>Metazoa</taxon>
        <taxon>Ecdysozoa</taxon>
        <taxon>Arthropoda</taxon>
        <taxon>Hexapoda</taxon>
        <taxon>Insecta</taxon>
        <taxon>Pterygota</taxon>
        <taxon>Neoptera</taxon>
        <taxon>Paraneoptera</taxon>
        <taxon>Hemiptera</taxon>
        <taxon>Sternorrhyncha</taxon>
        <taxon>Psylloidea</taxon>
        <taxon>Psyllidae</taxon>
        <taxon>Psyllinae</taxon>
        <taxon>Cacopsylla</taxon>
    </lineage>
</organism>
<dbReference type="GO" id="GO:0006508">
    <property type="term" value="P:proteolysis"/>
    <property type="evidence" value="ECO:0007669"/>
    <property type="project" value="InterPro"/>
</dbReference>
<evidence type="ECO:0000256" key="3">
    <source>
        <dbReference type="ARBA" id="ARBA00022722"/>
    </source>
</evidence>
<keyword evidence="6" id="KW-0695">RNA-directed DNA polymerase</keyword>
<dbReference type="EMBL" id="HBUF01220139">
    <property type="protein sequence ID" value="CAG6669083.1"/>
    <property type="molecule type" value="Transcribed_RNA"/>
</dbReference>
<dbReference type="InterPro" id="IPR041588">
    <property type="entry name" value="Integrase_H2C2"/>
</dbReference>
<dbReference type="EMBL" id="HBUF01220138">
    <property type="protein sequence ID" value="CAG6669082.1"/>
    <property type="molecule type" value="Transcribed_RNA"/>
</dbReference>
<dbReference type="Pfam" id="PF03564">
    <property type="entry name" value="DUF1759"/>
    <property type="match status" value="1"/>
</dbReference>
<dbReference type="Gene3D" id="3.30.70.270">
    <property type="match status" value="1"/>
</dbReference>
<evidence type="ECO:0000256" key="5">
    <source>
        <dbReference type="ARBA" id="ARBA00022801"/>
    </source>
</evidence>
<dbReference type="EMBL" id="HBUF01220137">
    <property type="protein sequence ID" value="CAG6669081.1"/>
    <property type="molecule type" value="Transcribed_RNA"/>
</dbReference>
<dbReference type="PANTHER" id="PTHR47331:SF1">
    <property type="entry name" value="GAG-LIKE PROTEIN"/>
    <property type="match status" value="1"/>
</dbReference>
<evidence type="ECO:0000256" key="1">
    <source>
        <dbReference type="ARBA" id="ARBA00022679"/>
    </source>
</evidence>
<dbReference type="Gene3D" id="3.10.10.10">
    <property type="entry name" value="HIV Type 1 Reverse Transcriptase, subunit A, domain 1"/>
    <property type="match status" value="1"/>
</dbReference>
<dbReference type="GO" id="GO:0015074">
    <property type="term" value="P:DNA integration"/>
    <property type="evidence" value="ECO:0007669"/>
    <property type="project" value="InterPro"/>
</dbReference>
<dbReference type="GO" id="GO:0042575">
    <property type="term" value="C:DNA polymerase complex"/>
    <property type="evidence" value="ECO:0007669"/>
    <property type="project" value="UniProtKB-ARBA"/>
</dbReference>